<evidence type="ECO:0008006" key="9">
    <source>
        <dbReference type="Google" id="ProtNLM"/>
    </source>
</evidence>
<dbReference type="Pfam" id="PF05577">
    <property type="entry name" value="Peptidase_S28"/>
    <property type="match status" value="1"/>
</dbReference>
<keyword evidence="3 6" id="KW-0732">Signal</keyword>
<dbReference type="PANTHER" id="PTHR11010">
    <property type="entry name" value="PROTEASE S28 PRO-X CARBOXYPEPTIDASE-RELATED"/>
    <property type="match status" value="1"/>
</dbReference>
<name>A0A9W8AS61_9FUNG</name>
<evidence type="ECO:0000313" key="8">
    <source>
        <dbReference type="Proteomes" id="UP001150925"/>
    </source>
</evidence>
<evidence type="ECO:0000256" key="5">
    <source>
        <dbReference type="ARBA" id="ARBA00023180"/>
    </source>
</evidence>
<comment type="similarity">
    <text evidence="1">Belongs to the peptidase S28 family.</text>
</comment>
<dbReference type="GO" id="GO:0006508">
    <property type="term" value="P:proteolysis"/>
    <property type="evidence" value="ECO:0007669"/>
    <property type="project" value="UniProtKB-KW"/>
</dbReference>
<dbReference type="PANTHER" id="PTHR11010:SF117">
    <property type="entry name" value="SERINE PROTEASE 16"/>
    <property type="match status" value="1"/>
</dbReference>
<feature type="signal peptide" evidence="6">
    <location>
        <begin position="1"/>
        <end position="27"/>
    </location>
</feature>
<dbReference type="InterPro" id="IPR042269">
    <property type="entry name" value="Ser_carbopepase_S28_SKS"/>
</dbReference>
<dbReference type="Gene3D" id="1.20.120.980">
    <property type="entry name" value="Serine carboxypeptidase S28, SKS domain"/>
    <property type="match status" value="1"/>
</dbReference>
<sequence length="495" mass="56685">MSQWYYLVLGFIVWNGLLLSWLPQLEAQPLAARLAEDSIGRLDDFFDIGNTPLNALVETELWFPQRVDHMDDTNEETFPQLYYLNDTYYQPGGPVYLYTPGEAPNRPRTVTRGFLLKLAEETQGLVISLEHRYYGRSNPVPDLSPQNMRFLSVAQALRDFVNFMHKVPLPQIADRENIRWIIVGGSYAGNLAAWMRLKYPDLVFAAYSSSAPVRAKRDFYEYDLAVGDRLPCHLQISEALDEVDRVLDEGDQTAIRDLQAQFGLEALERPGDFAGALVDQMAGLVQYYAPPRSGKPDNVVEFCNYFFNHTQPVDGFAAATRQYLANDKIDVIEKYDTYQGANNYTLGQAGRAWFYQTCTEFAYWQTAPPPAFLRARSQWVDLDYNEAPCRAYFGDQLPLPVNVESLNWEYNSDHISVDRVYFVNGEFDPWRRLSVSSPVSPHRPSTEDTPVQIINGASHCYDLRQPNEDTDWPQLLAVRDDAIDAFKRWLKTPSE</sequence>
<protein>
    <recommendedName>
        <fullName evidence="9">Peptidase S28</fullName>
    </recommendedName>
</protein>
<evidence type="ECO:0000256" key="6">
    <source>
        <dbReference type="SAM" id="SignalP"/>
    </source>
</evidence>
<evidence type="ECO:0000256" key="1">
    <source>
        <dbReference type="ARBA" id="ARBA00011079"/>
    </source>
</evidence>
<dbReference type="EMBL" id="JANBPY010001376">
    <property type="protein sequence ID" value="KAJ1960304.1"/>
    <property type="molecule type" value="Genomic_DNA"/>
</dbReference>
<organism evidence="7 8">
    <name type="scientific">Dispira parvispora</name>
    <dbReference type="NCBI Taxonomy" id="1520584"/>
    <lineage>
        <taxon>Eukaryota</taxon>
        <taxon>Fungi</taxon>
        <taxon>Fungi incertae sedis</taxon>
        <taxon>Zoopagomycota</taxon>
        <taxon>Kickxellomycotina</taxon>
        <taxon>Dimargaritomycetes</taxon>
        <taxon>Dimargaritales</taxon>
        <taxon>Dimargaritaceae</taxon>
        <taxon>Dispira</taxon>
    </lineage>
</organism>
<keyword evidence="5" id="KW-0325">Glycoprotein</keyword>
<keyword evidence="2" id="KW-0645">Protease</keyword>
<keyword evidence="4" id="KW-0378">Hydrolase</keyword>
<dbReference type="OrthoDB" id="1735038at2759"/>
<proteinExistence type="inferred from homology"/>
<evidence type="ECO:0000313" key="7">
    <source>
        <dbReference type="EMBL" id="KAJ1960304.1"/>
    </source>
</evidence>
<dbReference type="InterPro" id="IPR008758">
    <property type="entry name" value="Peptidase_S28"/>
</dbReference>
<gene>
    <name evidence="7" type="ORF">IWQ62_004282</name>
</gene>
<dbReference type="SUPFAM" id="SSF53474">
    <property type="entry name" value="alpha/beta-Hydrolases"/>
    <property type="match status" value="1"/>
</dbReference>
<dbReference type="GO" id="GO:0070008">
    <property type="term" value="F:serine-type exopeptidase activity"/>
    <property type="evidence" value="ECO:0007669"/>
    <property type="project" value="InterPro"/>
</dbReference>
<dbReference type="Proteomes" id="UP001150925">
    <property type="component" value="Unassembled WGS sequence"/>
</dbReference>
<dbReference type="GO" id="GO:0008239">
    <property type="term" value="F:dipeptidyl-peptidase activity"/>
    <property type="evidence" value="ECO:0007669"/>
    <property type="project" value="TreeGrafter"/>
</dbReference>
<evidence type="ECO:0000256" key="3">
    <source>
        <dbReference type="ARBA" id="ARBA00022729"/>
    </source>
</evidence>
<evidence type="ECO:0000256" key="2">
    <source>
        <dbReference type="ARBA" id="ARBA00022670"/>
    </source>
</evidence>
<feature type="chain" id="PRO_5040883513" description="Peptidase S28" evidence="6">
    <location>
        <begin position="28"/>
        <end position="495"/>
    </location>
</feature>
<reference evidence="7" key="1">
    <citation type="submission" date="2022-07" db="EMBL/GenBank/DDBJ databases">
        <title>Phylogenomic reconstructions and comparative analyses of Kickxellomycotina fungi.</title>
        <authorList>
            <person name="Reynolds N.K."/>
            <person name="Stajich J.E."/>
            <person name="Barry K."/>
            <person name="Grigoriev I.V."/>
            <person name="Crous P."/>
            <person name="Smith M.E."/>
        </authorList>
    </citation>
    <scope>NUCLEOTIDE SEQUENCE</scope>
    <source>
        <strain evidence="7">RSA 1196</strain>
    </source>
</reference>
<dbReference type="Gene3D" id="3.40.50.1820">
    <property type="entry name" value="alpha/beta hydrolase"/>
    <property type="match status" value="1"/>
</dbReference>
<comment type="caution">
    <text evidence="7">The sequence shown here is derived from an EMBL/GenBank/DDBJ whole genome shotgun (WGS) entry which is preliminary data.</text>
</comment>
<dbReference type="InterPro" id="IPR029058">
    <property type="entry name" value="AB_hydrolase_fold"/>
</dbReference>
<keyword evidence="8" id="KW-1185">Reference proteome</keyword>
<dbReference type="AlphaFoldDB" id="A0A9W8AS61"/>
<evidence type="ECO:0000256" key="4">
    <source>
        <dbReference type="ARBA" id="ARBA00022801"/>
    </source>
</evidence>
<accession>A0A9W8AS61</accession>